<dbReference type="Proteomes" id="UP000535838">
    <property type="component" value="Unassembled WGS sequence"/>
</dbReference>
<proteinExistence type="predicted"/>
<accession>A0A841SUF6</accession>
<dbReference type="RefSeq" id="WP_185119870.1">
    <property type="nucleotide sequence ID" value="NZ_JACJVQ010000007.1"/>
</dbReference>
<comment type="caution">
    <text evidence="1">The sequence shown here is derived from an EMBL/GenBank/DDBJ whole genome shotgun (WGS) entry which is preliminary data.</text>
</comment>
<name>A0A841SUF6_9BACL</name>
<organism evidence="1 2">
    <name type="scientific">Cohnella thailandensis</name>
    <dbReference type="NCBI Taxonomy" id="557557"/>
    <lineage>
        <taxon>Bacteria</taxon>
        <taxon>Bacillati</taxon>
        <taxon>Bacillota</taxon>
        <taxon>Bacilli</taxon>
        <taxon>Bacillales</taxon>
        <taxon>Paenibacillaceae</taxon>
        <taxon>Cohnella</taxon>
    </lineage>
</organism>
<dbReference type="EMBL" id="JACJVQ010000007">
    <property type="protein sequence ID" value="MBB6634639.1"/>
    <property type="molecule type" value="Genomic_DNA"/>
</dbReference>
<keyword evidence="2" id="KW-1185">Reference proteome</keyword>
<evidence type="ECO:0000313" key="2">
    <source>
        <dbReference type="Proteomes" id="UP000535838"/>
    </source>
</evidence>
<dbReference type="AlphaFoldDB" id="A0A841SUF6"/>
<reference evidence="1 2" key="1">
    <citation type="submission" date="2020-08" db="EMBL/GenBank/DDBJ databases">
        <title>Cohnella phylogeny.</title>
        <authorList>
            <person name="Dunlap C."/>
        </authorList>
    </citation>
    <scope>NUCLEOTIDE SEQUENCE [LARGE SCALE GENOMIC DNA]</scope>
    <source>
        <strain evidence="1 2">DSM 25241</strain>
    </source>
</reference>
<sequence>MSDCPKCPTKTVYDPPQVVYEDIYHPQVVQVVHHVEVIRRHHCVPVPQHIYTCSSKDVFCDDMAETRGIHRSGSRSRLGLRGRR</sequence>
<evidence type="ECO:0000313" key="1">
    <source>
        <dbReference type="EMBL" id="MBB6634639.1"/>
    </source>
</evidence>
<protein>
    <recommendedName>
        <fullName evidence="3">Spore coat protein D</fullName>
    </recommendedName>
</protein>
<gene>
    <name evidence="1" type="ORF">H7B67_11005</name>
</gene>
<evidence type="ECO:0008006" key="3">
    <source>
        <dbReference type="Google" id="ProtNLM"/>
    </source>
</evidence>